<keyword evidence="8" id="KW-0406">Ion transport</keyword>
<evidence type="ECO:0000256" key="2">
    <source>
        <dbReference type="ARBA" id="ARBA00022448"/>
    </source>
</evidence>
<evidence type="ECO:0000313" key="19">
    <source>
        <dbReference type="Proteomes" id="UP000464524"/>
    </source>
</evidence>
<dbReference type="RefSeq" id="WP_160180196.1">
    <property type="nucleotide sequence ID" value="NZ_CP047656.1"/>
</dbReference>
<feature type="compositionally biased region" description="Polar residues" evidence="14">
    <location>
        <begin position="789"/>
        <end position="800"/>
    </location>
</feature>
<dbReference type="InterPro" id="IPR000531">
    <property type="entry name" value="Beta-barrel_TonB"/>
</dbReference>
<dbReference type="OrthoDB" id="7386960at2"/>
<evidence type="ECO:0000256" key="5">
    <source>
        <dbReference type="ARBA" id="ARBA00022692"/>
    </source>
</evidence>
<evidence type="ECO:0000256" key="1">
    <source>
        <dbReference type="ARBA" id="ARBA00004571"/>
    </source>
</evidence>
<dbReference type="PANTHER" id="PTHR32552">
    <property type="entry name" value="FERRICHROME IRON RECEPTOR-RELATED"/>
    <property type="match status" value="1"/>
</dbReference>
<reference evidence="18 19" key="1">
    <citation type="submission" date="2019-12" db="EMBL/GenBank/DDBJ databases">
        <title>Genome sequencing and assembly of endphytes of Porphyra tenera.</title>
        <authorList>
            <person name="Park J.M."/>
            <person name="Shin R."/>
            <person name="Jo S.H."/>
        </authorList>
    </citation>
    <scope>NUCLEOTIDE SEQUENCE [LARGE SCALE GENOMIC DNA]</scope>
    <source>
        <strain evidence="18 19">GPM4</strain>
    </source>
</reference>
<keyword evidence="10 12" id="KW-0472">Membrane</keyword>
<keyword evidence="6 15" id="KW-0732">Signal</keyword>
<dbReference type="InterPro" id="IPR036942">
    <property type="entry name" value="Beta-barrel_TonB_sf"/>
</dbReference>
<dbReference type="Pfam" id="PF00593">
    <property type="entry name" value="TonB_dep_Rec_b-barrel"/>
    <property type="match status" value="1"/>
</dbReference>
<dbReference type="GO" id="GO:0015344">
    <property type="term" value="F:siderophore uptake transmembrane transporter activity"/>
    <property type="evidence" value="ECO:0007669"/>
    <property type="project" value="TreeGrafter"/>
</dbReference>
<dbReference type="KEGG" id="pmes:FX988_02499"/>
<dbReference type="EMBL" id="CP047656">
    <property type="protein sequence ID" value="QHJ12248.1"/>
    <property type="molecule type" value="Genomic_DNA"/>
</dbReference>
<evidence type="ECO:0000256" key="15">
    <source>
        <dbReference type="SAM" id="SignalP"/>
    </source>
</evidence>
<comment type="similarity">
    <text evidence="12 13">Belongs to the TonB-dependent receptor family.</text>
</comment>
<keyword evidence="11 12" id="KW-0998">Cell outer membrane</keyword>
<organism evidence="18 19">
    <name type="scientific">Paraglaciecola mesophila</name>
    <dbReference type="NCBI Taxonomy" id="197222"/>
    <lineage>
        <taxon>Bacteria</taxon>
        <taxon>Pseudomonadati</taxon>
        <taxon>Pseudomonadota</taxon>
        <taxon>Gammaproteobacteria</taxon>
        <taxon>Alteromonadales</taxon>
        <taxon>Alteromonadaceae</taxon>
        <taxon>Paraglaciecola</taxon>
    </lineage>
</organism>
<name>A0A857JLR0_9ALTE</name>
<dbReference type="Gene3D" id="2.170.130.10">
    <property type="entry name" value="TonB-dependent receptor, plug domain"/>
    <property type="match status" value="1"/>
</dbReference>
<evidence type="ECO:0000256" key="14">
    <source>
        <dbReference type="SAM" id="MobiDB-lite"/>
    </source>
</evidence>
<evidence type="ECO:0000256" key="8">
    <source>
        <dbReference type="ARBA" id="ARBA00023065"/>
    </source>
</evidence>
<evidence type="ECO:0000256" key="6">
    <source>
        <dbReference type="ARBA" id="ARBA00022729"/>
    </source>
</evidence>
<dbReference type="Gene3D" id="2.40.170.20">
    <property type="entry name" value="TonB-dependent receptor, beta-barrel domain"/>
    <property type="match status" value="1"/>
</dbReference>
<comment type="subcellular location">
    <subcellularLocation>
        <location evidence="1 12">Cell outer membrane</location>
        <topology evidence="1 12">Multi-pass membrane protein</topology>
    </subcellularLocation>
</comment>
<evidence type="ECO:0000256" key="11">
    <source>
        <dbReference type="ARBA" id="ARBA00023237"/>
    </source>
</evidence>
<keyword evidence="3 12" id="KW-1134">Transmembrane beta strand</keyword>
<evidence type="ECO:0000259" key="17">
    <source>
        <dbReference type="Pfam" id="PF07715"/>
    </source>
</evidence>
<dbReference type="Pfam" id="PF07715">
    <property type="entry name" value="Plug"/>
    <property type="match status" value="1"/>
</dbReference>
<protein>
    <submittedName>
        <fullName evidence="18">Vitamin B12 transporter BtuB</fullName>
    </submittedName>
</protein>
<feature type="domain" description="TonB-dependent receptor-like beta-barrel" evidence="16">
    <location>
        <begin position="453"/>
        <end position="877"/>
    </location>
</feature>
<dbReference type="SUPFAM" id="SSF56935">
    <property type="entry name" value="Porins"/>
    <property type="match status" value="1"/>
</dbReference>
<evidence type="ECO:0000259" key="16">
    <source>
        <dbReference type="Pfam" id="PF00593"/>
    </source>
</evidence>
<accession>A0A857JLR0</accession>
<evidence type="ECO:0000256" key="10">
    <source>
        <dbReference type="ARBA" id="ARBA00023136"/>
    </source>
</evidence>
<dbReference type="InterPro" id="IPR037066">
    <property type="entry name" value="Plug_dom_sf"/>
</dbReference>
<keyword evidence="7" id="KW-0408">Iron</keyword>
<keyword evidence="5 12" id="KW-0812">Transmembrane</keyword>
<proteinExistence type="inferred from homology"/>
<evidence type="ECO:0000256" key="13">
    <source>
        <dbReference type="RuleBase" id="RU003357"/>
    </source>
</evidence>
<dbReference type="PROSITE" id="PS52016">
    <property type="entry name" value="TONB_DEPENDENT_REC_3"/>
    <property type="match status" value="1"/>
</dbReference>
<feature type="signal peptide" evidence="15">
    <location>
        <begin position="1"/>
        <end position="23"/>
    </location>
</feature>
<dbReference type="InterPro" id="IPR012910">
    <property type="entry name" value="Plug_dom"/>
</dbReference>
<evidence type="ECO:0000313" key="18">
    <source>
        <dbReference type="EMBL" id="QHJ12248.1"/>
    </source>
</evidence>
<feature type="region of interest" description="Disordered" evidence="14">
    <location>
        <begin position="781"/>
        <end position="808"/>
    </location>
</feature>
<dbReference type="GO" id="GO:0009279">
    <property type="term" value="C:cell outer membrane"/>
    <property type="evidence" value="ECO:0007669"/>
    <property type="project" value="UniProtKB-SubCell"/>
</dbReference>
<keyword evidence="19" id="KW-1185">Reference proteome</keyword>
<feature type="domain" description="TonB-dependent receptor plug" evidence="17">
    <location>
        <begin position="60"/>
        <end position="171"/>
    </location>
</feature>
<dbReference type="InterPro" id="IPR039426">
    <property type="entry name" value="TonB-dep_rcpt-like"/>
</dbReference>
<evidence type="ECO:0000256" key="9">
    <source>
        <dbReference type="ARBA" id="ARBA00023077"/>
    </source>
</evidence>
<keyword evidence="4" id="KW-0410">Iron transport</keyword>
<keyword evidence="9 13" id="KW-0798">TonB box</keyword>
<dbReference type="AlphaFoldDB" id="A0A857JLR0"/>
<evidence type="ECO:0000256" key="12">
    <source>
        <dbReference type="PROSITE-ProRule" id="PRU01360"/>
    </source>
</evidence>
<evidence type="ECO:0000256" key="4">
    <source>
        <dbReference type="ARBA" id="ARBA00022496"/>
    </source>
</evidence>
<evidence type="ECO:0000256" key="7">
    <source>
        <dbReference type="ARBA" id="ARBA00023004"/>
    </source>
</evidence>
<evidence type="ECO:0000256" key="3">
    <source>
        <dbReference type="ARBA" id="ARBA00022452"/>
    </source>
</evidence>
<gene>
    <name evidence="18" type="ORF">FX988_02499</name>
</gene>
<keyword evidence="2 12" id="KW-0813">Transport</keyword>
<dbReference type="PANTHER" id="PTHR32552:SF89">
    <property type="entry name" value="CATECHOLATE SIDEROPHORE RECEPTOR FIU"/>
    <property type="match status" value="1"/>
</dbReference>
<dbReference type="Proteomes" id="UP000464524">
    <property type="component" value="Chromosome"/>
</dbReference>
<sequence length="920" mass="100492">MFKKHAIALSVTAVLFSSQNALAQEVEAQAASAEEVEQSAAEEKNVERIIVTGVTRNTHKMEATFSINTITEEDMKVLAPHGAADLLGNIPGFFPEGGTAGESHNNVLVRGLPQAGGYRYVPNLIDGLPMYEEPEAPFMNNDVFIKPDLMTTAVEAVKGGPGGVLYSNALGAAVNYVTRTGTQDFKGAYKLEVGDWGHVRNDFFVAGPINDNLTYALGGFYRVADGIRDPGYTGNNGGQLRGNLLYVSDDGSTEVKVQAHVINDKTNFYQNIPYSVTNNREPGTADNPFEVSPSDVNNLGVDFGDGTVLSHQTSYYELYNPDGSQLILDISDGIEPKFNIFTLEVSKDFANQWRLDAAVRSTSGSNGFYSLFNDPPTERAQLEAEQFSRIQSFDGLIGDAYSQAVGVKAFYSDTVAGVDLSGAERADSILAHNIPVYGLVDATSNVADVRMSRYFEFSEQSHELTFGLYTSHYTYDVQSVFASAWSNISESSRLVDLYAVDENDQQVGPSITEGGVDQPALFGLGADATMRTNALYVLDHISLMDDRLQIDIGGRYQELDVDRVTTNSFDPGNQANDFTPSDVIVGSTEDTLADNFVNVPDGTPRFASESYDDFGWTIGANYRLTDTITTYLSYADSFRLPGFEDYIFGGPATNPSTGEIARGDLVEDIKQYEGGIRFADKRYELSASAFYIDFAAKENLGPALDDLTDTGANGVSCASVPAPVNCAKVRDSFRTSLENFGIELEGSYSPSWFEGFKLQGSVVWQDPEQGQDSAVRNGIIETDTDGDNVNDTRSYDISTSQDRRPRRQSEWLVNLRPSYAFADLPLTVYGQFMYYSERFAADGDTNVTIYPEYTQINAGAIYSVSDNMDFQLHVSNLNDADSFTEGSSVTQGLQFSNGDYKGVARPLLGRTIKASLTINF</sequence>
<feature type="chain" id="PRO_5032316083" evidence="15">
    <location>
        <begin position="24"/>
        <end position="920"/>
    </location>
</feature>